<keyword evidence="8 10" id="KW-1133">Transmembrane helix</keyword>
<dbReference type="InterPro" id="IPR006187">
    <property type="entry name" value="Claudin"/>
</dbReference>
<keyword evidence="12" id="KW-1185">Reference proteome</keyword>
<reference evidence="11" key="1">
    <citation type="submission" date="2025-08" db="UniProtKB">
        <authorList>
            <consortium name="Ensembl"/>
        </authorList>
    </citation>
    <scope>IDENTIFICATION</scope>
</reference>
<dbReference type="GO" id="GO:0005198">
    <property type="term" value="F:structural molecule activity"/>
    <property type="evidence" value="ECO:0007669"/>
    <property type="project" value="InterPro"/>
</dbReference>
<proteinExistence type="inferred from homology"/>
<dbReference type="GO" id="GO:0005923">
    <property type="term" value="C:bicellular tight junction"/>
    <property type="evidence" value="ECO:0007669"/>
    <property type="project" value="UniProtKB-SubCell"/>
</dbReference>
<dbReference type="Gene3D" id="1.20.140.150">
    <property type="match status" value="1"/>
</dbReference>
<dbReference type="Pfam" id="PF00822">
    <property type="entry name" value="PMP22_Claudin"/>
    <property type="match status" value="1"/>
</dbReference>
<dbReference type="GO" id="GO:0005886">
    <property type="term" value="C:plasma membrane"/>
    <property type="evidence" value="ECO:0007669"/>
    <property type="project" value="UniProtKB-SubCell"/>
</dbReference>
<dbReference type="STRING" id="94237.ENSMMOP00000006463"/>
<evidence type="ECO:0000256" key="1">
    <source>
        <dbReference type="ARBA" id="ARBA00004435"/>
    </source>
</evidence>
<keyword evidence="7" id="KW-0965">Cell junction</keyword>
<dbReference type="OMA" id="ITCGAPM"/>
<evidence type="ECO:0000256" key="3">
    <source>
        <dbReference type="ARBA" id="ARBA00008295"/>
    </source>
</evidence>
<keyword evidence="5" id="KW-1003">Cell membrane</keyword>
<organism evidence="11 12">
    <name type="scientific">Mola mola</name>
    <name type="common">Ocean sunfish</name>
    <name type="synonym">Tetraodon mola</name>
    <dbReference type="NCBI Taxonomy" id="94237"/>
    <lineage>
        <taxon>Eukaryota</taxon>
        <taxon>Metazoa</taxon>
        <taxon>Chordata</taxon>
        <taxon>Craniata</taxon>
        <taxon>Vertebrata</taxon>
        <taxon>Euteleostomi</taxon>
        <taxon>Actinopterygii</taxon>
        <taxon>Neopterygii</taxon>
        <taxon>Teleostei</taxon>
        <taxon>Neoteleostei</taxon>
        <taxon>Acanthomorphata</taxon>
        <taxon>Eupercaria</taxon>
        <taxon>Tetraodontiformes</taxon>
        <taxon>Molidae</taxon>
        <taxon>Mola</taxon>
    </lineage>
</organism>
<feature type="transmembrane region" description="Helical" evidence="10">
    <location>
        <begin position="79"/>
        <end position="99"/>
    </location>
</feature>
<evidence type="ECO:0000256" key="7">
    <source>
        <dbReference type="ARBA" id="ARBA00022949"/>
    </source>
</evidence>
<feature type="transmembrane region" description="Helical" evidence="10">
    <location>
        <begin position="158"/>
        <end position="180"/>
    </location>
</feature>
<evidence type="ECO:0000256" key="2">
    <source>
        <dbReference type="ARBA" id="ARBA00004651"/>
    </source>
</evidence>
<reference evidence="11" key="2">
    <citation type="submission" date="2025-09" db="UniProtKB">
        <authorList>
            <consortium name="Ensembl"/>
        </authorList>
    </citation>
    <scope>IDENTIFICATION</scope>
</reference>
<comment type="similarity">
    <text evidence="3">Belongs to the claudin family.</text>
</comment>
<dbReference type="Ensembl" id="ENSMMOT00000006579.1">
    <property type="protein sequence ID" value="ENSMMOP00000006463.1"/>
    <property type="gene ID" value="ENSMMOG00000005056.1"/>
</dbReference>
<evidence type="ECO:0000256" key="5">
    <source>
        <dbReference type="ARBA" id="ARBA00022475"/>
    </source>
</evidence>
<comment type="subcellular location">
    <subcellularLocation>
        <location evidence="1">Cell junction</location>
        <location evidence="1">Tight junction</location>
    </subcellularLocation>
    <subcellularLocation>
        <location evidence="2">Cell membrane</location>
        <topology evidence="2">Multi-pass membrane protein</topology>
    </subcellularLocation>
</comment>
<dbReference type="PRINTS" id="PR01077">
    <property type="entry name" value="CLAUDIN"/>
</dbReference>
<feature type="transmembrane region" description="Helical" evidence="10">
    <location>
        <begin position="12"/>
        <end position="30"/>
    </location>
</feature>
<evidence type="ECO:0000256" key="9">
    <source>
        <dbReference type="ARBA" id="ARBA00023136"/>
    </source>
</evidence>
<evidence type="ECO:0000256" key="4">
    <source>
        <dbReference type="ARBA" id="ARBA00022427"/>
    </source>
</evidence>
<accession>A0A3Q3VXT9</accession>
<evidence type="ECO:0000256" key="10">
    <source>
        <dbReference type="SAM" id="Phobius"/>
    </source>
</evidence>
<keyword evidence="4" id="KW-0796">Tight junction</keyword>
<dbReference type="PANTHER" id="PTHR12002">
    <property type="entry name" value="CLAUDIN"/>
    <property type="match status" value="1"/>
</dbReference>
<name>A0A3Q3VXT9_MOLML</name>
<sequence>MVSAGLQMAGCTVALLGWIGVIIVCGAPMWRVSAFIGNNIVTSEVMWEGIWMSCMVQSTGQMQCKVYDSMLALSPDLQGAWALMVVSIVTGIVGLLTAFAGGKCTNFIPEKRAKAKASVTAGVVLIISGFLFAVSWTANHIISDFNNPHVPEVLKRELGAAIYIGFVTSGLLFCGGTILCTSCPPQRARLPSAGYTLARTPTRSSYAIKNYV</sequence>
<dbReference type="AlphaFoldDB" id="A0A3Q3VXT9"/>
<keyword evidence="6 10" id="KW-0812">Transmembrane</keyword>
<feature type="transmembrane region" description="Helical" evidence="10">
    <location>
        <begin position="119"/>
        <end position="138"/>
    </location>
</feature>
<evidence type="ECO:0000256" key="8">
    <source>
        <dbReference type="ARBA" id="ARBA00022989"/>
    </source>
</evidence>
<dbReference type="Proteomes" id="UP000261620">
    <property type="component" value="Unplaced"/>
</dbReference>
<protein>
    <submittedName>
        <fullName evidence="11">Uncharacterized protein</fullName>
    </submittedName>
</protein>
<dbReference type="FunFam" id="1.20.140.150:FF:000001">
    <property type="entry name" value="Claudin"/>
    <property type="match status" value="1"/>
</dbReference>
<dbReference type="InterPro" id="IPR004031">
    <property type="entry name" value="PMP22/EMP/MP20/Claudin"/>
</dbReference>
<evidence type="ECO:0000313" key="12">
    <source>
        <dbReference type="Proteomes" id="UP000261620"/>
    </source>
</evidence>
<keyword evidence="9 10" id="KW-0472">Membrane</keyword>
<evidence type="ECO:0000256" key="6">
    <source>
        <dbReference type="ARBA" id="ARBA00022692"/>
    </source>
</evidence>
<evidence type="ECO:0000313" key="11">
    <source>
        <dbReference type="Ensembl" id="ENSMMOP00000006463.1"/>
    </source>
</evidence>